<evidence type="ECO:0000313" key="12">
    <source>
        <dbReference type="EMBL" id="SSX04378.1"/>
    </source>
</evidence>
<evidence type="ECO:0000256" key="5">
    <source>
        <dbReference type="ARBA" id="ARBA00022525"/>
    </source>
</evidence>
<evidence type="ECO:0000256" key="10">
    <source>
        <dbReference type="PIRNR" id="PIRNR036893"/>
    </source>
</evidence>
<dbReference type="EMBL" id="UFQS01000495">
    <property type="protein sequence ID" value="SSX04378.1"/>
    <property type="molecule type" value="Genomic_DNA"/>
</dbReference>
<feature type="chain" id="PRO_5034300588" description="Apolipoprotein D" evidence="10">
    <location>
        <begin position="17"/>
        <end position="186"/>
    </location>
</feature>
<dbReference type="InterPro" id="IPR000566">
    <property type="entry name" value="Lipocln_cytosolic_FA-bd_dom"/>
</dbReference>
<dbReference type="GO" id="GO:0008289">
    <property type="term" value="F:lipid binding"/>
    <property type="evidence" value="ECO:0007669"/>
    <property type="project" value="UniProtKB-KW"/>
</dbReference>
<dbReference type="EMBL" id="UFQT01000495">
    <property type="protein sequence ID" value="SSX24742.1"/>
    <property type="molecule type" value="Genomic_DNA"/>
</dbReference>
<evidence type="ECO:0000256" key="3">
    <source>
        <dbReference type="ARBA" id="ARBA00019890"/>
    </source>
</evidence>
<evidence type="ECO:0000256" key="8">
    <source>
        <dbReference type="ARBA" id="ARBA00023157"/>
    </source>
</evidence>
<evidence type="ECO:0000259" key="11">
    <source>
        <dbReference type="Pfam" id="PF08212"/>
    </source>
</evidence>
<evidence type="ECO:0000256" key="2">
    <source>
        <dbReference type="ARBA" id="ARBA00006889"/>
    </source>
</evidence>
<dbReference type="Gene3D" id="2.40.128.20">
    <property type="match status" value="1"/>
</dbReference>
<keyword evidence="6 10" id="KW-0732">Signal</keyword>
<dbReference type="GO" id="GO:0005737">
    <property type="term" value="C:cytoplasm"/>
    <property type="evidence" value="ECO:0007669"/>
    <property type="project" value="TreeGrafter"/>
</dbReference>
<keyword evidence="9" id="KW-0325">Glycoprotein</keyword>
<evidence type="ECO:0000256" key="6">
    <source>
        <dbReference type="ARBA" id="ARBA00022729"/>
    </source>
</evidence>
<dbReference type="CDD" id="cd19437">
    <property type="entry name" value="lipocalin_apoD-like"/>
    <property type="match status" value="1"/>
</dbReference>
<dbReference type="PANTHER" id="PTHR10612">
    <property type="entry name" value="APOLIPOPROTEIN D"/>
    <property type="match status" value="1"/>
</dbReference>
<keyword evidence="7" id="KW-0446">Lipid-binding</keyword>
<organism evidence="12">
    <name type="scientific">Culicoides sonorensis</name>
    <name type="common">Biting midge</name>
    <dbReference type="NCBI Taxonomy" id="179676"/>
    <lineage>
        <taxon>Eukaryota</taxon>
        <taxon>Metazoa</taxon>
        <taxon>Ecdysozoa</taxon>
        <taxon>Arthropoda</taxon>
        <taxon>Hexapoda</taxon>
        <taxon>Insecta</taxon>
        <taxon>Pterygota</taxon>
        <taxon>Neoptera</taxon>
        <taxon>Endopterygota</taxon>
        <taxon>Diptera</taxon>
        <taxon>Nematocera</taxon>
        <taxon>Chironomoidea</taxon>
        <taxon>Ceratopogonidae</taxon>
        <taxon>Ceratopogoninae</taxon>
        <taxon>Culicoides</taxon>
        <taxon>Monoculicoides</taxon>
    </lineage>
</organism>
<reference evidence="13" key="2">
    <citation type="submission" date="2018-07" db="EMBL/GenBank/DDBJ databases">
        <authorList>
            <person name="Quirk P.G."/>
            <person name="Krulwich T.A."/>
        </authorList>
    </citation>
    <scope>NUCLEOTIDE SEQUENCE</scope>
</reference>
<keyword evidence="5" id="KW-0964">Secreted</keyword>
<protein>
    <recommendedName>
        <fullName evidence="3">Apolipoprotein D</fullName>
    </recommendedName>
</protein>
<proteinExistence type="inferred from homology"/>
<dbReference type="FunFam" id="2.40.128.20:FF:000003">
    <property type="entry name" value="Apolipoprotein D"/>
    <property type="match status" value="1"/>
</dbReference>
<accession>A0A336KKD8</accession>
<dbReference type="InterPro" id="IPR003057">
    <property type="entry name" value="Invtbrt_color"/>
</dbReference>
<comment type="subcellular location">
    <subcellularLocation>
        <location evidence="1">Secreted</location>
    </subcellularLocation>
</comment>
<dbReference type="InterPro" id="IPR012674">
    <property type="entry name" value="Calycin"/>
</dbReference>
<gene>
    <name evidence="12" type="primary">CSON011378</name>
</gene>
<name>A0A336KKD8_CULSO</name>
<feature type="domain" description="Lipocalin/cytosolic fatty-acid binding" evidence="11">
    <location>
        <begin position="37"/>
        <end position="179"/>
    </location>
</feature>
<evidence type="ECO:0000256" key="7">
    <source>
        <dbReference type="ARBA" id="ARBA00023121"/>
    </source>
</evidence>
<dbReference type="PRINTS" id="PR01273">
    <property type="entry name" value="INVTBRTCOLOR"/>
</dbReference>
<dbReference type="GO" id="GO:0006629">
    <property type="term" value="P:lipid metabolic process"/>
    <property type="evidence" value="ECO:0007669"/>
    <property type="project" value="TreeGrafter"/>
</dbReference>
<reference evidence="12" key="1">
    <citation type="submission" date="2018-04" db="EMBL/GenBank/DDBJ databases">
        <authorList>
            <person name="Go L.Y."/>
            <person name="Mitchell J.A."/>
        </authorList>
    </citation>
    <scope>NUCLEOTIDE SEQUENCE</scope>
    <source>
        <tissue evidence="12">Whole organism</tissue>
    </source>
</reference>
<dbReference type="OMA" id="RVNNTQI"/>
<dbReference type="GO" id="GO:0000302">
    <property type="term" value="P:response to reactive oxygen species"/>
    <property type="evidence" value="ECO:0007669"/>
    <property type="project" value="TreeGrafter"/>
</dbReference>
<sequence>MVKILLFSALIALASAQIPSTEVCPEYPVQQDFSAADYLGIWFENAKYPFIFEALGKCTTAEYTLRPDGNVGVFNRQINRLTGSLVTIEGYAVPDPNEPAKLGVIFPGQPGNRVAPYWVLETDYLNYSVVWACENVEEGSLRFVYILTRERQPSEEIYQTALSALERNEIPTSFLRKTNQVNCPDI</sequence>
<dbReference type="SUPFAM" id="SSF50814">
    <property type="entry name" value="Lipocalins"/>
    <property type="match status" value="1"/>
</dbReference>
<evidence type="ECO:0000256" key="4">
    <source>
        <dbReference type="ARBA" id="ARBA00022448"/>
    </source>
</evidence>
<feature type="signal peptide" evidence="10">
    <location>
        <begin position="1"/>
        <end position="16"/>
    </location>
</feature>
<evidence type="ECO:0000256" key="1">
    <source>
        <dbReference type="ARBA" id="ARBA00004613"/>
    </source>
</evidence>
<keyword evidence="8" id="KW-1015">Disulfide bond</keyword>
<dbReference type="VEuPathDB" id="VectorBase:CSON011378"/>
<dbReference type="InterPro" id="IPR022271">
    <property type="entry name" value="Lipocalin_ApoD"/>
</dbReference>
<dbReference type="PANTHER" id="PTHR10612:SF34">
    <property type="entry name" value="APOLIPOPROTEIN D"/>
    <property type="match status" value="1"/>
</dbReference>
<evidence type="ECO:0000256" key="9">
    <source>
        <dbReference type="ARBA" id="ARBA00023180"/>
    </source>
</evidence>
<dbReference type="GO" id="GO:0031409">
    <property type="term" value="F:pigment binding"/>
    <property type="evidence" value="ECO:0007669"/>
    <property type="project" value="InterPro"/>
</dbReference>
<dbReference type="GO" id="GO:0005576">
    <property type="term" value="C:extracellular region"/>
    <property type="evidence" value="ECO:0007669"/>
    <property type="project" value="UniProtKB-SubCell"/>
</dbReference>
<dbReference type="AlphaFoldDB" id="A0A336KKD8"/>
<evidence type="ECO:0000313" key="13">
    <source>
        <dbReference type="EMBL" id="SSX24742.1"/>
    </source>
</evidence>
<keyword evidence="4" id="KW-0813">Transport</keyword>
<comment type="similarity">
    <text evidence="2 10">Belongs to the calycin superfamily. Lipocalin family.</text>
</comment>
<dbReference type="Pfam" id="PF08212">
    <property type="entry name" value="Lipocalin_2"/>
    <property type="match status" value="1"/>
</dbReference>
<dbReference type="PIRSF" id="PIRSF036893">
    <property type="entry name" value="Lipocalin_ApoD"/>
    <property type="match status" value="1"/>
</dbReference>